<name>A0ABR1YTZ6_9PEZI</name>
<dbReference type="Proteomes" id="UP001492380">
    <property type="component" value="Unassembled WGS sequence"/>
</dbReference>
<feature type="compositionally biased region" description="Low complexity" evidence="1">
    <location>
        <begin position="807"/>
        <end position="820"/>
    </location>
</feature>
<feature type="compositionally biased region" description="Low complexity" evidence="1">
    <location>
        <begin position="612"/>
        <end position="627"/>
    </location>
</feature>
<dbReference type="InterPro" id="IPR011047">
    <property type="entry name" value="Quinoprotein_ADH-like_sf"/>
</dbReference>
<protein>
    <submittedName>
        <fullName evidence="2">Quinon protein alcohol dehydrogenase-like superfamily</fullName>
    </submittedName>
</protein>
<feature type="region of interest" description="Disordered" evidence="1">
    <location>
        <begin position="477"/>
        <end position="825"/>
    </location>
</feature>
<dbReference type="InterPro" id="IPR015943">
    <property type="entry name" value="WD40/YVTN_repeat-like_dom_sf"/>
</dbReference>
<dbReference type="SMART" id="SM00320">
    <property type="entry name" value="WD40"/>
    <property type="match status" value="4"/>
</dbReference>
<comment type="caution">
    <text evidence="2">The sequence shown here is derived from an EMBL/GenBank/DDBJ whole genome shotgun (WGS) entry which is preliminary data.</text>
</comment>
<dbReference type="Gene3D" id="2.130.10.10">
    <property type="entry name" value="YVTN repeat-like/Quinoprotein amine dehydrogenase"/>
    <property type="match status" value="2"/>
</dbReference>
<feature type="compositionally biased region" description="Basic residues" evidence="1">
    <location>
        <begin position="724"/>
        <end position="733"/>
    </location>
</feature>
<reference evidence="2 3" key="1">
    <citation type="submission" date="2024-04" db="EMBL/GenBank/DDBJ databases">
        <title>Phyllosticta paracitricarpa is synonymous to the EU quarantine fungus P. citricarpa based on phylogenomic analyses.</title>
        <authorList>
            <consortium name="Lawrence Berkeley National Laboratory"/>
            <person name="Van Ingen-Buijs V.A."/>
            <person name="Van Westerhoven A.C."/>
            <person name="Haridas S."/>
            <person name="Skiadas P."/>
            <person name="Martin F."/>
            <person name="Groenewald J.Z."/>
            <person name="Crous P.W."/>
            <person name="Seidl M.F."/>
        </authorList>
    </citation>
    <scope>NUCLEOTIDE SEQUENCE [LARGE SCALE GENOMIC DNA]</scope>
    <source>
        <strain evidence="2 3">CBS 123374</strain>
    </source>
</reference>
<feature type="compositionally biased region" description="Polar residues" evidence="1">
    <location>
        <begin position="691"/>
        <end position="703"/>
    </location>
</feature>
<dbReference type="InterPro" id="IPR001680">
    <property type="entry name" value="WD40_rpt"/>
</dbReference>
<feature type="compositionally biased region" description="Basic and acidic residues" evidence="1">
    <location>
        <begin position="670"/>
        <end position="683"/>
    </location>
</feature>
<feature type="compositionally biased region" description="Basic residues" evidence="1">
    <location>
        <begin position="488"/>
        <end position="499"/>
    </location>
</feature>
<evidence type="ECO:0000313" key="3">
    <source>
        <dbReference type="Proteomes" id="UP001492380"/>
    </source>
</evidence>
<feature type="compositionally biased region" description="Polar residues" evidence="1">
    <location>
        <begin position="758"/>
        <end position="774"/>
    </location>
</feature>
<evidence type="ECO:0000313" key="2">
    <source>
        <dbReference type="EMBL" id="KAK8238254.1"/>
    </source>
</evidence>
<feature type="compositionally biased region" description="Low complexity" evidence="1">
    <location>
        <begin position="655"/>
        <end position="669"/>
    </location>
</feature>
<proteinExistence type="predicted"/>
<feature type="compositionally biased region" description="Low complexity" evidence="1">
    <location>
        <begin position="500"/>
        <end position="514"/>
    </location>
</feature>
<gene>
    <name evidence="2" type="ORF">HDK90DRAFT_219608</name>
</gene>
<keyword evidence="3" id="KW-1185">Reference proteome</keyword>
<accession>A0ABR1YTZ6</accession>
<sequence length="883" mass="95076">MPPSRVAQKARPGPVEPLASFSFPKDHHLIVTTERYVWSWDARGLTNAFRSGSGGILAAKEAKDGSGLLAVADDQVVVLHDPNRGMKRSYRLKGTEGKIRLLEYSNDSKSLFFTTTLQNAVQSYSLRQACLLEPSHTHPSPPTVLAISHTSHLLLSASETPPTTYLQNLTLRTPAVSLHPRASDAAVERASFHPERPNVFLLAYKDGTLAAYDATRILGRAGRGGTGGEVGSFKNLHSVTSRVVANAEDNFSSISSVGNKSVTITGAAFLPGHRSRAVSVGADGRCRLVDFDCGGTILRTWHVKGPATSLSILSVPARPRSPVRQKPGNAMRSAPAGDALNNTIAIGRQDGKVLLFDSVGLLLTERTIDAEGGRIVDVQWMKGLGLKPSKESLTEPAAKDTPSPGKVNAVGIEFNSSETLTEAIDQYTKGGSSVYSTEMPDDGFGDECGTVNYTPSAEGVDRALPPVGGVNYMDLFSPVKPVSPPRSPQRKSPRPRNRPRILSSTFRQSSISISPEREKMTLGDPPSLIPSYAQSSLASAVEEVDERGDGAASSRALEQEEPLKRTYIERPTSPSPSPSSEIKLAKTPSAKTPLAKKSRKISQVRMPGSFRSTSTLGSVSTSTSTSSKILADIRRLGDPGSKNGGLALLAPYMNPRETPTSTPSSQSLSDSRRRKEQEDKNEGADEEETILQESSMATTQNPTERSEDIWFTEDDEPSNSLPRLRARSQRIRSQRQSSVRRIPNLYGAAHHIPAHPRSPSSPSINDRSPDTTGSHGLEKFPPLLPPGAALSPRGPVPMNNYFPRRGSLASSSHPSGSSPDPKTRVGGALAKETAWAHDEAREGTCDCGSPCCAALRKDVGVMKEELTLLREQVEVMKMMMVRR</sequence>
<feature type="compositionally biased region" description="Basic and acidic residues" evidence="1">
    <location>
        <begin position="557"/>
        <end position="568"/>
    </location>
</feature>
<evidence type="ECO:0000256" key="1">
    <source>
        <dbReference type="SAM" id="MobiDB-lite"/>
    </source>
</evidence>
<dbReference type="SUPFAM" id="SSF50998">
    <property type="entry name" value="Quinoprotein alcohol dehydrogenase-like"/>
    <property type="match status" value="1"/>
</dbReference>
<organism evidence="2 3">
    <name type="scientific">Phyllosticta capitalensis</name>
    <dbReference type="NCBI Taxonomy" id="121624"/>
    <lineage>
        <taxon>Eukaryota</taxon>
        <taxon>Fungi</taxon>
        <taxon>Dikarya</taxon>
        <taxon>Ascomycota</taxon>
        <taxon>Pezizomycotina</taxon>
        <taxon>Dothideomycetes</taxon>
        <taxon>Dothideomycetes incertae sedis</taxon>
        <taxon>Botryosphaeriales</taxon>
        <taxon>Phyllostictaceae</taxon>
        <taxon>Phyllosticta</taxon>
    </lineage>
</organism>
<dbReference type="EMBL" id="JBBWRZ010000004">
    <property type="protein sequence ID" value="KAK8238254.1"/>
    <property type="molecule type" value="Genomic_DNA"/>
</dbReference>